<protein>
    <recommendedName>
        <fullName evidence="2">Glycosyltransferase 2-like domain-containing protein</fullName>
    </recommendedName>
</protein>
<proteinExistence type="predicted"/>
<keyword evidence="4" id="KW-1185">Reference proteome</keyword>
<gene>
    <name evidence="3" type="ORF">AUR64_16660</name>
</gene>
<dbReference type="AlphaFoldDB" id="A0A0W1R843"/>
<dbReference type="OrthoDB" id="46222at2157"/>
<feature type="compositionally biased region" description="Basic and acidic residues" evidence="1">
    <location>
        <begin position="323"/>
        <end position="336"/>
    </location>
</feature>
<accession>A0A0W1R843</accession>
<evidence type="ECO:0000259" key="2">
    <source>
        <dbReference type="Pfam" id="PF00535"/>
    </source>
</evidence>
<sequence length="336" mass="38298">MRTVSALIPTYERADYVGGAIETVLGQTHEAMEAVVVNDGSTDDTRDVLSAYEDDDRVTVLHNETNRGIAYSFNRAAANASGEYLCILGDDDRWHPEKIERQLDVFDSLSDEYGVVYTGGVMTNGDSVTRRYRPGRRGRIYPEVLVTFGLHPHSSHMIRRDCFEAIDGFDESFPRGVDWEMNVRLAKRYKFEYIDEPLVRRQMHETNVSNEPEQSTVTEMMWEKFGDEMRERPEIARRFKATMSGSQAYTELKWGNHRDAVKHSFDALRLAPSASRGLKFLLSLTGPRGFEAAATARQTVARRNAEQIEDEWWISASTSGSTEDDKPDYARVESRQ</sequence>
<dbReference type="EMBL" id="LOPU01000029">
    <property type="protein sequence ID" value="KTG09408.1"/>
    <property type="molecule type" value="Genomic_DNA"/>
</dbReference>
<dbReference type="CDD" id="cd00761">
    <property type="entry name" value="Glyco_tranf_GTA_type"/>
    <property type="match status" value="1"/>
</dbReference>
<name>A0A0W1R843_9EURY</name>
<dbReference type="PANTHER" id="PTHR43685">
    <property type="entry name" value="GLYCOSYLTRANSFERASE"/>
    <property type="match status" value="1"/>
</dbReference>
<organism evidence="3 4">
    <name type="scientific">Haloprofundus marisrubri</name>
    <dbReference type="NCBI Taxonomy" id="1514971"/>
    <lineage>
        <taxon>Archaea</taxon>
        <taxon>Methanobacteriati</taxon>
        <taxon>Methanobacteriota</taxon>
        <taxon>Stenosarchaea group</taxon>
        <taxon>Halobacteria</taxon>
        <taxon>Halobacteriales</taxon>
        <taxon>Haloferacaceae</taxon>
        <taxon>Haloprofundus</taxon>
    </lineage>
</organism>
<dbReference type="SUPFAM" id="SSF53448">
    <property type="entry name" value="Nucleotide-diphospho-sugar transferases"/>
    <property type="match status" value="1"/>
</dbReference>
<dbReference type="Proteomes" id="UP000054387">
    <property type="component" value="Unassembled WGS sequence"/>
</dbReference>
<evidence type="ECO:0000256" key="1">
    <source>
        <dbReference type="SAM" id="MobiDB-lite"/>
    </source>
</evidence>
<feature type="region of interest" description="Disordered" evidence="1">
    <location>
        <begin position="314"/>
        <end position="336"/>
    </location>
</feature>
<feature type="domain" description="Glycosyltransferase 2-like" evidence="2">
    <location>
        <begin position="5"/>
        <end position="163"/>
    </location>
</feature>
<dbReference type="Gene3D" id="3.90.550.10">
    <property type="entry name" value="Spore Coat Polysaccharide Biosynthesis Protein SpsA, Chain A"/>
    <property type="match status" value="1"/>
</dbReference>
<dbReference type="InterPro" id="IPR001173">
    <property type="entry name" value="Glyco_trans_2-like"/>
</dbReference>
<dbReference type="STRING" id="1514971.AUR64_16660"/>
<dbReference type="PANTHER" id="PTHR43685:SF11">
    <property type="entry name" value="GLYCOSYLTRANSFERASE TAGX-RELATED"/>
    <property type="match status" value="1"/>
</dbReference>
<evidence type="ECO:0000313" key="4">
    <source>
        <dbReference type="Proteomes" id="UP000054387"/>
    </source>
</evidence>
<dbReference type="Pfam" id="PF00535">
    <property type="entry name" value="Glycos_transf_2"/>
    <property type="match status" value="1"/>
</dbReference>
<reference evidence="3 4" key="1">
    <citation type="submission" date="2015-12" db="EMBL/GenBank/DDBJ databases">
        <title>Haloprofundus marisrubri gen. nov., sp. nov., an extremely halophilic archaeon isolated from the Discovery deep brine-seawater interface in the Red Sea.</title>
        <authorList>
            <person name="Zhang G."/>
            <person name="Stingl U."/>
            <person name="Rashid M."/>
        </authorList>
    </citation>
    <scope>NUCLEOTIDE SEQUENCE [LARGE SCALE GENOMIC DNA]</scope>
    <source>
        <strain evidence="3 4">SB9</strain>
    </source>
</reference>
<dbReference type="RefSeq" id="WP_058582560.1">
    <property type="nucleotide sequence ID" value="NZ_LOPU01000029.1"/>
</dbReference>
<comment type="caution">
    <text evidence="3">The sequence shown here is derived from an EMBL/GenBank/DDBJ whole genome shotgun (WGS) entry which is preliminary data.</text>
</comment>
<dbReference type="InterPro" id="IPR029044">
    <property type="entry name" value="Nucleotide-diphossugar_trans"/>
</dbReference>
<dbReference type="InterPro" id="IPR050834">
    <property type="entry name" value="Glycosyltransf_2"/>
</dbReference>
<evidence type="ECO:0000313" key="3">
    <source>
        <dbReference type="EMBL" id="KTG09408.1"/>
    </source>
</evidence>